<comment type="similarity">
    <text evidence="1 7">Belongs to the bacterial ribosomal protein bL9 family.</text>
</comment>
<keyword evidence="3 7" id="KW-0694">RNA-binding</keyword>
<dbReference type="HAMAP" id="MF_00503">
    <property type="entry name" value="Ribosomal_bL9"/>
    <property type="match status" value="1"/>
</dbReference>
<dbReference type="SUPFAM" id="SSF55658">
    <property type="entry name" value="L9 N-domain-like"/>
    <property type="match status" value="1"/>
</dbReference>
<reference evidence="9" key="1">
    <citation type="submission" date="2020-02" db="EMBL/GenBank/DDBJ databases">
        <authorList>
            <person name="Meier V. D."/>
        </authorList>
    </citation>
    <scope>NUCLEOTIDE SEQUENCE</scope>
    <source>
        <strain evidence="9">AVDCRST_MAG10</strain>
    </source>
</reference>
<evidence type="ECO:0000256" key="2">
    <source>
        <dbReference type="ARBA" id="ARBA00022730"/>
    </source>
</evidence>
<evidence type="ECO:0000256" key="6">
    <source>
        <dbReference type="ARBA" id="ARBA00035292"/>
    </source>
</evidence>
<dbReference type="SUPFAM" id="SSF55653">
    <property type="entry name" value="Ribosomal protein L9 C-domain"/>
    <property type="match status" value="1"/>
</dbReference>
<dbReference type="InterPro" id="IPR036935">
    <property type="entry name" value="Ribosomal_bL9_N_sf"/>
</dbReference>
<gene>
    <name evidence="7" type="primary">rplI</name>
    <name evidence="9" type="ORF">AVDCRST_MAG10-900</name>
</gene>
<evidence type="ECO:0000256" key="7">
    <source>
        <dbReference type="HAMAP-Rule" id="MF_00503"/>
    </source>
</evidence>
<dbReference type="NCBIfam" id="TIGR00158">
    <property type="entry name" value="L9"/>
    <property type="match status" value="1"/>
</dbReference>
<name>A0A6J4HKD1_9ACTN</name>
<dbReference type="InterPro" id="IPR020594">
    <property type="entry name" value="Ribosomal_bL9_bac/chp"/>
</dbReference>
<evidence type="ECO:0000256" key="4">
    <source>
        <dbReference type="ARBA" id="ARBA00022980"/>
    </source>
</evidence>
<dbReference type="Gene3D" id="3.40.5.10">
    <property type="entry name" value="Ribosomal protein L9, N-terminal domain"/>
    <property type="match status" value="1"/>
</dbReference>
<dbReference type="GO" id="GO:0006412">
    <property type="term" value="P:translation"/>
    <property type="evidence" value="ECO:0007669"/>
    <property type="project" value="UniProtKB-UniRule"/>
</dbReference>
<evidence type="ECO:0000313" key="9">
    <source>
        <dbReference type="EMBL" id="CAA9225650.1"/>
    </source>
</evidence>
<dbReference type="GO" id="GO:1990904">
    <property type="term" value="C:ribonucleoprotein complex"/>
    <property type="evidence" value="ECO:0007669"/>
    <property type="project" value="UniProtKB-KW"/>
</dbReference>
<dbReference type="GO" id="GO:0019843">
    <property type="term" value="F:rRNA binding"/>
    <property type="evidence" value="ECO:0007669"/>
    <property type="project" value="UniProtKB-UniRule"/>
</dbReference>
<proteinExistence type="inferred from homology"/>
<dbReference type="Pfam" id="PF01281">
    <property type="entry name" value="Ribosomal_L9_N"/>
    <property type="match status" value="1"/>
</dbReference>
<dbReference type="InterPro" id="IPR020069">
    <property type="entry name" value="Ribosomal_bL9_C"/>
</dbReference>
<protein>
    <recommendedName>
        <fullName evidence="6 7">Large ribosomal subunit protein bL9</fullName>
    </recommendedName>
</protein>
<dbReference type="Gene3D" id="3.10.430.100">
    <property type="entry name" value="Ribosomal protein L9, C-terminal domain"/>
    <property type="match status" value="1"/>
</dbReference>
<dbReference type="PANTHER" id="PTHR21368">
    <property type="entry name" value="50S RIBOSOMAL PROTEIN L9"/>
    <property type="match status" value="1"/>
</dbReference>
<dbReference type="Pfam" id="PF03948">
    <property type="entry name" value="Ribosomal_L9_C"/>
    <property type="match status" value="1"/>
</dbReference>
<keyword evidence="4 7" id="KW-0689">Ribosomal protein</keyword>
<dbReference type="InterPro" id="IPR009027">
    <property type="entry name" value="Ribosomal_bL9/RNase_H1_N"/>
</dbReference>
<evidence type="ECO:0000259" key="8">
    <source>
        <dbReference type="PROSITE" id="PS00651"/>
    </source>
</evidence>
<feature type="domain" description="Ribosomal protein L9" evidence="8">
    <location>
        <begin position="14"/>
        <end position="41"/>
    </location>
</feature>
<dbReference type="GO" id="GO:0003735">
    <property type="term" value="F:structural constituent of ribosome"/>
    <property type="evidence" value="ECO:0007669"/>
    <property type="project" value="InterPro"/>
</dbReference>
<dbReference type="AlphaFoldDB" id="A0A6J4HKD1"/>
<dbReference type="GO" id="GO:0005840">
    <property type="term" value="C:ribosome"/>
    <property type="evidence" value="ECO:0007669"/>
    <property type="project" value="UniProtKB-KW"/>
</dbReference>
<dbReference type="InterPro" id="IPR020070">
    <property type="entry name" value="Ribosomal_bL9_N"/>
</dbReference>
<dbReference type="PROSITE" id="PS00651">
    <property type="entry name" value="RIBOSOMAL_L9"/>
    <property type="match status" value="1"/>
</dbReference>
<keyword evidence="2 7" id="KW-0699">rRNA-binding</keyword>
<evidence type="ECO:0000256" key="5">
    <source>
        <dbReference type="ARBA" id="ARBA00023274"/>
    </source>
</evidence>
<keyword evidence="5 7" id="KW-0687">Ribonucleoprotein</keyword>
<evidence type="ECO:0000256" key="3">
    <source>
        <dbReference type="ARBA" id="ARBA00022884"/>
    </source>
</evidence>
<dbReference type="InterPro" id="IPR000244">
    <property type="entry name" value="Ribosomal_bL9"/>
</dbReference>
<comment type="function">
    <text evidence="7">Binds to the 23S rRNA.</text>
</comment>
<organism evidence="9">
    <name type="scientific">uncultured Acidimicrobiales bacterium</name>
    <dbReference type="NCBI Taxonomy" id="310071"/>
    <lineage>
        <taxon>Bacteria</taxon>
        <taxon>Bacillati</taxon>
        <taxon>Actinomycetota</taxon>
        <taxon>Acidimicrobiia</taxon>
        <taxon>Acidimicrobiales</taxon>
        <taxon>environmental samples</taxon>
    </lineage>
</organism>
<sequence length="149" mass="16086">MVTLILRSDVDNVGKKGDVVDVSDGFARNFLVAKGLAMKATPGAVSQATGMRRARAVKDARDRESAEQVARVLVTKVIRITGRAGPEGRLFGSVTTADLVNAVQEQAGVTLERKRVHLDEPIKALGTHEVPVRLHPEVEFRLPVEVVPS</sequence>
<evidence type="ECO:0000256" key="1">
    <source>
        <dbReference type="ARBA" id="ARBA00010605"/>
    </source>
</evidence>
<dbReference type="EMBL" id="CADCTB010000059">
    <property type="protein sequence ID" value="CAA9225650.1"/>
    <property type="molecule type" value="Genomic_DNA"/>
</dbReference>
<accession>A0A6J4HKD1</accession>
<dbReference type="InterPro" id="IPR036791">
    <property type="entry name" value="Ribosomal_bL9_C_sf"/>
</dbReference>